<keyword evidence="2" id="KW-1185">Reference proteome</keyword>
<evidence type="ECO:0008006" key="3">
    <source>
        <dbReference type="Google" id="ProtNLM"/>
    </source>
</evidence>
<sequence length="154" mass="16850">MAAKSRSRSRKRSNRPMSDGLAVQLQTAVVARLRAAPAVVALCPADQIVDRSSRPETDVLVVVGEDQIVREDVTLADNYMHAFITLHLWHKAEDLRLVKNLADAVRSALRSGVTIGGGEVSQWRFQGSRFLRDPGGEYAHAVVTFESLIAEAVS</sequence>
<evidence type="ECO:0000313" key="1">
    <source>
        <dbReference type="EMBL" id="RAI43984.1"/>
    </source>
</evidence>
<accession>A0A327L149</accession>
<dbReference type="EMBL" id="NPEX01000062">
    <property type="protein sequence ID" value="RAI43984.1"/>
    <property type="molecule type" value="Genomic_DNA"/>
</dbReference>
<gene>
    <name evidence="1" type="ORF">CH341_11440</name>
</gene>
<dbReference type="InterPro" id="IPR021508">
    <property type="entry name" value="Gp17-like"/>
</dbReference>
<dbReference type="Proteomes" id="UP000249130">
    <property type="component" value="Unassembled WGS sequence"/>
</dbReference>
<name>A0A327L149_9BRAD</name>
<dbReference type="InterPro" id="IPR053745">
    <property type="entry name" value="Viral_Tail_Comp_sf"/>
</dbReference>
<dbReference type="OrthoDB" id="7630456at2"/>
<organism evidence="1 2">
    <name type="scientific">Rhodoplanes roseus</name>
    <dbReference type="NCBI Taxonomy" id="29409"/>
    <lineage>
        <taxon>Bacteria</taxon>
        <taxon>Pseudomonadati</taxon>
        <taxon>Pseudomonadota</taxon>
        <taxon>Alphaproteobacteria</taxon>
        <taxon>Hyphomicrobiales</taxon>
        <taxon>Nitrobacteraceae</taxon>
        <taxon>Rhodoplanes</taxon>
    </lineage>
</organism>
<dbReference type="Gene3D" id="3.30.2000.30">
    <property type="match status" value="1"/>
</dbReference>
<proteinExistence type="predicted"/>
<dbReference type="Pfam" id="PF11367">
    <property type="entry name" value="Tail_completion_gp17"/>
    <property type="match status" value="1"/>
</dbReference>
<evidence type="ECO:0000313" key="2">
    <source>
        <dbReference type="Proteomes" id="UP000249130"/>
    </source>
</evidence>
<reference evidence="1 2" key="1">
    <citation type="submission" date="2017-07" db="EMBL/GenBank/DDBJ databases">
        <title>Draft Genome Sequences of Select Purple Nonsulfur Bacteria.</title>
        <authorList>
            <person name="Lasarre B."/>
            <person name="Mckinlay J.B."/>
        </authorList>
    </citation>
    <scope>NUCLEOTIDE SEQUENCE [LARGE SCALE GENOMIC DNA]</scope>
    <source>
        <strain evidence="1 2">DSM 5909</strain>
    </source>
</reference>
<dbReference type="AlphaFoldDB" id="A0A327L149"/>
<protein>
    <recommendedName>
        <fullName evidence="3">DUF3168 domain-containing protein</fullName>
    </recommendedName>
</protein>
<comment type="caution">
    <text evidence="1">The sequence shown here is derived from an EMBL/GenBank/DDBJ whole genome shotgun (WGS) entry which is preliminary data.</text>
</comment>